<dbReference type="InterPro" id="IPR001906">
    <property type="entry name" value="Terpene_synth_N"/>
</dbReference>
<dbReference type="InterPro" id="IPR008949">
    <property type="entry name" value="Isoprenoid_synthase_dom_sf"/>
</dbReference>
<dbReference type="AlphaFoldDB" id="A0A8S0UXS1"/>
<dbReference type="Gramene" id="OE9A018906T1">
    <property type="protein sequence ID" value="OE9A018906C1"/>
    <property type="gene ID" value="OE9A018906"/>
</dbReference>
<evidence type="ECO:0000256" key="1">
    <source>
        <dbReference type="ARBA" id="ARBA00022723"/>
    </source>
</evidence>
<dbReference type="GO" id="GO:0010333">
    <property type="term" value="F:terpene synthase activity"/>
    <property type="evidence" value="ECO:0007669"/>
    <property type="project" value="InterPro"/>
</dbReference>
<evidence type="ECO:0000313" key="6">
    <source>
        <dbReference type="Proteomes" id="UP000594638"/>
    </source>
</evidence>
<dbReference type="GO" id="GO:0000287">
    <property type="term" value="F:magnesium ion binding"/>
    <property type="evidence" value="ECO:0007669"/>
    <property type="project" value="InterPro"/>
</dbReference>
<dbReference type="PANTHER" id="PTHR31225">
    <property type="entry name" value="OS04G0344100 PROTEIN-RELATED"/>
    <property type="match status" value="1"/>
</dbReference>
<gene>
    <name evidence="5" type="ORF">OLEA9_A018906</name>
</gene>
<dbReference type="PANTHER" id="PTHR31225:SF137">
    <property type="entry name" value="TERPENE SYNTHASE 11-RELATED"/>
    <property type="match status" value="1"/>
</dbReference>
<accession>A0A8S0UXS1</accession>
<protein>
    <submittedName>
        <fullName evidence="5">Geraniol synthase</fullName>
    </submittedName>
</protein>
<comment type="caution">
    <text evidence="5">The sequence shown here is derived from an EMBL/GenBank/DDBJ whole genome shotgun (WGS) entry which is preliminary data.</text>
</comment>
<sequence length="348" mass="40273">MRSISLFSQSSSGISGTARSPFQWPINHRFSSDRRDFICKSLPVSSPSATPLIPAENGALYNYIRQPVIVTPEVDDGTKHRELLERTRRELQRSTKLVETLKLIDNLQRLGIAYYFEDDINAILDRFSDGLSNEDLFTTALCFRLLRDNGYKTGSDVCLKFMEKNMKFKERLTQDTIGLLSLYKASYMGANGEEILSEAKEFTEIHLRQSMPRLAPQLRRQVGSALELPRHLRMARLEARRYIEEYGNESDHDHPVFLELARLYYSKVQLHYQMELAEITRWWKQLGLVEKLSFARDRFLECFLWTVGLLPEPKCSSCRIELAKTIAILLVIDDIFDTWQNGGTCSFH</sequence>
<dbReference type="SUPFAM" id="SSF48239">
    <property type="entry name" value="Terpenoid cyclases/Protein prenyltransferases"/>
    <property type="match status" value="1"/>
</dbReference>
<organism evidence="5 6">
    <name type="scientific">Olea europaea subsp. europaea</name>
    <dbReference type="NCBI Taxonomy" id="158383"/>
    <lineage>
        <taxon>Eukaryota</taxon>
        <taxon>Viridiplantae</taxon>
        <taxon>Streptophyta</taxon>
        <taxon>Embryophyta</taxon>
        <taxon>Tracheophyta</taxon>
        <taxon>Spermatophyta</taxon>
        <taxon>Magnoliopsida</taxon>
        <taxon>eudicotyledons</taxon>
        <taxon>Gunneridae</taxon>
        <taxon>Pentapetalae</taxon>
        <taxon>asterids</taxon>
        <taxon>lamiids</taxon>
        <taxon>Lamiales</taxon>
        <taxon>Oleaceae</taxon>
        <taxon>Oleeae</taxon>
        <taxon>Olea</taxon>
    </lineage>
</organism>
<dbReference type="InterPro" id="IPR005630">
    <property type="entry name" value="Terpene_synthase_metal-bd"/>
</dbReference>
<dbReference type="GO" id="GO:0016114">
    <property type="term" value="P:terpenoid biosynthetic process"/>
    <property type="evidence" value="ECO:0007669"/>
    <property type="project" value="InterPro"/>
</dbReference>
<keyword evidence="2" id="KW-0460">Magnesium</keyword>
<keyword evidence="1" id="KW-0479">Metal-binding</keyword>
<proteinExistence type="predicted"/>
<name>A0A8S0UXS1_OLEEU</name>
<dbReference type="InterPro" id="IPR008930">
    <property type="entry name" value="Terpenoid_cyclase/PrenylTrfase"/>
</dbReference>
<evidence type="ECO:0000313" key="5">
    <source>
        <dbReference type="EMBL" id="CAA3023158.1"/>
    </source>
</evidence>
<dbReference type="SUPFAM" id="SSF48576">
    <property type="entry name" value="Terpenoid synthases"/>
    <property type="match status" value="1"/>
</dbReference>
<evidence type="ECO:0000256" key="2">
    <source>
        <dbReference type="ARBA" id="ARBA00022842"/>
    </source>
</evidence>
<dbReference type="Gene3D" id="1.50.10.130">
    <property type="entry name" value="Terpene synthase, N-terminal domain"/>
    <property type="match status" value="1"/>
</dbReference>
<dbReference type="Pfam" id="PF01397">
    <property type="entry name" value="Terpene_synth"/>
    <property type="match status" value="1"/>
</dbReference>
<dbReference type="Pfam" id="PF03936">
    <property type="entry name" value="Terpene_synth_C"/>
    <property type="match status" value="1"/>
</dbReference>
<dbReference type="InterPro" id="IPR050148">
    <property type="entry name" value="Terpene_synthase-like"/>
</dbReference>
<dbReference type="Gene3D" id="1.10.600.10">
    <property type="entry name" value="Farnesyl Diphosphate Synthase"/>
    <property type="match status" value="1"/>
</dbReference>
<dbReference type="EMBL" id="CACTIH010009084">
    <property type="protein sequence ID" value="CAA3023158.1"/>
    <property type="molecule type" value="Genomic_DNA"/>
</dbReference>
<feature type="domain" description="Terpene synthase metal-binding" evidence="4">
    <location>
        <begin position="284"/>
        <end position="338"/>
    </location>
</feature>
<keyword evidence="6" id="KW-1185">Reference proteome</keyword>
<dbReference type="InterPro" id="IPR036965">
    <property type="entry name" value="Terpene_synth_N_sf"/>
</dbReference>
<evidence type="ECO:0000259" key="4">
    <source>
        <dbReference type="Pfam" id="PF03936"/>
    </source>
</evidence>
<dbReference type="Proteomes" id="UP000594638">
    <property type="component" value="Unassembled WGS sequence"/>
</dbReference>
<feature type="domain" description="Terpene synthase N-terminal" evidence="3">
    <location>
        <begin position="81"/>
        <end position="226"/>
    </location>
</feature>
<evidence type="ECO:0000259" key="3">
    <source>
        <dbReference type="Pfam" id="PF01397"/>
    </source>
</evidence>
<reference evidence="5 6" key="1">
    <citation type="submission" date="2019-12" db="EMBL/GenBank/DDBJ databases">
        <authorList>
            <person name="Alioto T."/>
            <person name="Alioto T."/>
            <person name="Gomez Garrido J."/>
        </authorList>
    </citation>
    <scope>NUCLEOTIDE SEQUENCE [LARGE SCALE GENOMIC DNA]</scope>
</reference>
<dbReference type="OrthoDB" id="908706at2759"/>